<dbReference type="EMBL" id="KK914535">
    <property type="protein sequence ID" value="KDP34295.1"/>
    <property type="molecule type" value="Genomic_DNA"/>
</dbReference>
<dbReference type="InterPro" id="IPR009288">
    <property type="entry name" value="AIG2-like_dom"/>
</dbReference>
<evidence type="ECO:0000313" key="8">
    <source>
        <dbReference type="Proteomes" id="UP000027138"/>
    </source>
</evidence>
<name>A0A067KPT8_JATCU</name>
<reference evidence="7 8" key="1">
    <citation type="journal article" date="2014" name="PLoS ONE">
        <title>Global Analysis of Gene Expression Profiles in Physic Nut (Jatropha curcas L.) Seedlings Exposed to Salt Stress.</title>
        <authorList>
            <person name="Zhang L."/>
            <person name="Zhang C."/>
            <person name="Wu P."/>
            <person name="Chen Y."/>
            <person name="Li M."/>
            <person name="Jiang H."/>
            <person name="Wu G."/>
        </authorList>
    </citation>
    <scope>NUCLEOTIDE SEQUENCE [LARGE SCALE GENOMIC DNA]</scope>
    <source>
        <strain evidence="8">cv. GZQX0401</strain>
        <tissue evidence="7">Young leaves</tissue>
    </source>
</reference>
<comment type="similarity">
    <text evidence="2 5">Belongs to the gamma-glutamylcyclotransferase family.</text>
</comment>
<dbReference type="Pfam" id="PF06094">
    <property type="entry name" value="GGACT"/>
    <property type="match status" value="1"/>
</dbReference>
<feature type="domain" description="Gamma-glutamylcyclotransferase AIG2-like" evidence="6">
    <location>
        <begin position="11"/>
        <end position="129"/>
    </location>
</feature>
<dbReference type="Gene3D" id="3.10.490.10">
    <property type="entry name" value="Gamma-glutamyl cyclotransferase-like"/>
    <property type="match status" value="1"/>
</dbReference>
<sequence length="178" mass="20091">MADSQTKRTLIFTYGTLKQNFPNYSLIQDLILQNDAAYLGTYITHRPYPLVIGPHGIPYLINLPSSDGSYRVKGELYSVSIKGLALLDELEGTRTGHYERLPIQVTKAEREGEGNAVVLVEAEAYYAHKKFGERLWVRKGKVGLNEYTDANSKEYVRKENRPDGVSFLDAIELFLSNS</sequence>
<dbReference type="CDD" id="cd06661">
    <property type="entry name" value="GGCT_like"/>
    <property type="match status" value="1"/>
</dbReference>
<keyword evidence="3" id="KW-0808">Transferase</keyword>
<dbReference type="AlphaFoldDB" id="A0A067KPT8"/>
<comment type="function">
    <text evidence="1">Putative gamma-glutamylcyclotransferase.</text>
</comment>
<dbReference type="GO" id="GO:0005829">
    <property type="term" value="C:cytosol"/>
    <property type="evidence" value="ECO:0007669"/>
    <property type="project" value="TreeGrafter"/>
</dbReference>
<keyword evidence="8" id="KW-1185">Reference proteome</keyword>
<dbReference type="SUPFAM" id="SSF110857">
    <property type="entry name" value="Gamma-glutamyl cyclotransferase-like"/>
    <property type="match status" value="1"/>
</dbReference>
<dbReference type="PANTHER" id="PTHR12510">
    <property type="entry name" value="TROPONIN C-AKIN-1 PROTEIN"/>
    <property type="match status" value="1"/>
</dbReference>
<feature type="active site" description="Proton acceptor" evidence="4">
    <location>
        <position position="91"/>
    </location>
</feature>
<accession>A0A067KPT8</accession>
<evidence type="ECO:0000256" key="5">
    <source>
        <dbReference type="RuleBase" id="RU367036"/>
    </source>
</evidence>
<proteinExistence type="inferred from homology"/>
<evidence type="ECO:0000313" key="7">
    <source>
        <dbReference type="EMBL" id="KDP34295.1"/>
    </source>
</evidence>
<evidence type="ECO:0000259" key="6">
    <source>
        <dbReference type="Pfam" id="PF06094"/>
    </source>
</evidence>
<dbReference type="GO" id="GO:0016746">
    <property type="term" value="F:acyltransferase activity"/>
    <property type="evidence" value="ECO:0007669"/>
    <property type="project" value="UniProtKB-KW"/>
</dbReference>
<evidence type="ECO:0000256" key="1">
    <source>
        <dbReference type="ARBA" id="ARBA00002782"/>
    </source>
</evidence>
<dbReference type="InterPro" id="IPR036568">
    <property type="entry name" value="GGCT-like_sf"/>
</dbReference>
<keyword evidence="3" id="KW-0012">Acyltransferase</keyword>
<dbReference type="Proteomes" id="UP000027138">
    <property type="component" value="Unassembled WGS sequence"/>
</dbReference>
<organism evidence="7 8">
    <name type="scientific">Jatropha curcas</name>
    <name type="common">Barbados nut</name>
    <dbReference type="NCBI Taxonomy" id="180498"/>
    <lineage>
        <taxon>Eukaryota</taxon>
        <taxon>Viridiplantae</taxon>
        <taxon>Streptophyta</taxon>
        <taxon>Embryophyta</taxon>
        <taxon>Tracheophyta</taxon>
        <taxon>Spermatophyta</taxon>
        <taxon>Magnoliopsida</taxon>
        <taxon>eudicotyledons</taxon>
        <taxon>Gunneridae</taxon>
        <taxon>Pentapetalae</taxon>
        <taxon>rosids</taxon>
        <taxon>fabids</taxon>
        <taxon>Malpighiales</taxon>
        <taxon>Euphorbiaceae</taxon>
        <taxon>Crotonoideae</taxon>
        <taxon>Jatropheae</taxon>
        <taxon>Jatropha</taxon>
    </lineage>
</organism>
<dbReference type="InterPro" id="IPR013024">
    <property type="entry name" value="GGCT-like"/>
</dbReference>
<evidence type="ECO:0000256" key="2">
    <source>
        <dbReference type="ARBA" id="ARBA00008861"/>
    </source>
</evidence>
<dbReference type="STRING" id="180498.A0A067KPT8"/>
<dbReference type="GO" id="GO:0061929">
    <property type="term" value="F:gamma-glutamylaminecyclotransferase activity"/>
    <property type="evidence" value="ECO:0007669"/>
    <property type="project" value="InterPro"/>
</dbReference>
<evidence type="ECO:0000256" key="4">
    <source>
        <dbReference type="PIRSR" id="PIRSR639126-1"/>
    </source>
</evidence>
<dbReference type="OrthoDB" id="113620at2759"/>
<protein>
    <recommendedName>
        <fullName evidence="5">Gamma-glutamylcyclotransferase family protein</fullName>
    </recommendedName>
</protein>
<dbReference type="InterPro" id="IPR039126">
    <property type="entry name" value="GGACT"/>
</dbReference>
<evidence type="ECO:0000256" key="3">
    <source>
        <dbReference type="ARBA" id="ARBA00023315"/>
    </source>
</evidence>
<dbReference type="PANTHER" id="PTHR12510:SF15">
    <property type="entry name" value="GAMMA-GLUTAMYLCYCLOTRANSFERASE FAMILY PROTEIN"/>
    <property type="match status" value="1"/>
</dbReference>
<gene>
    <name evidence="7" type="ORF">JCGZ_12643</name>
</gene>